<dbReference type="GO" id="GO:0005524">
    <property type="term" value="F:ATP binding"/>
    <property type="evidence" value="ECO:0007669"/>
    <property type="project" value="UniProtKB-UniRule"/>
</dbReference>
<dbReference type="Gene3D" id="3.40.50.300">
    <property type="entry name" value="P-loop containing nucleotide triphosphate hydrolases"/>
    <property type="match status" value="3"/>
</dbReference>
<evidence type="ECO:0000256" key="5">
    <source>
        <dbReference type="ARBA" id="ARBA00022806"/>
    </source>
</evidence>
<accession>A0A2A5CE14</accession>
<dbReference type="GO" id="GO:0033202">
    <property type="term" value="C:DNA helicase complex"/>
    <property type="evidence" value="ECO:0007669"/>
    <property type="project" value="TreeGrafter"/>
</dbReference>
<dbReference type="AlphaFoldDB" id="A0A2A5CE14"/>
<evidence type="ECO:0000256" key="2">
    <source>
        <dbReference type="ARBA" id="ARBA00022741"/>
    </source>
</evidence>
<dbReference type="PANTHER" id="PTHR11070">
    <property type="entry name" value="UVRD / RECB / PCRA DNA HELICASE FAMILY MEMBER"/>
    <property type="match status" value="1"/>
</dbReference>
<feature type="domain" description="UvrD-like helicase C-terminal" evidence="17">
    <location>
        <begin position="523"/>
        <end position="786"/>
    </location>
</feature>
<keyword evidence="7 15" id="KW-0067">ATP-binding</keyword>
<evidence type="ECO:0000256" key="12">
    <source>
        <dbReference type="ARBA" id="ARBA00034808"/>
    </source>
</evidence>
<evidence type="ECO:0000256" key="4">
    <source>
        <dbReference type="ARBA" id="ARBA00022801"/>
    </source>
</evidence>
<keyword evidence="5 15" id="KW-0347">Helicase</keyword>
<reference evidence="19" key="1">
    <citation type="submission" date="2017-08" db="EMBL/GenBank/DDBJ databases">
        <title>A dynamic microbial community with high functional redundancy inhabits the cold, oxic subseafloor aquifer.</title>
        <authorList>
            <person name="Tully B.J."/>
            <person name="Wheat C.G."/>
            <person name="Glazer B.T."/>
            <person name="Huber J.A."/>
        </authorList>
    </citation>
    <scope>NUCLEOTIDE SEQUENCE [LARGE SCALE GENOMIC DNA]</scope>
</reference>
<dbReference type="Pfam" id="PF00580">
    <property type="entry name" value="UvrD-helicase"/>
    <property type="match status" value="1"/>
</dbReference>
<evidence type="ECO:0000256" key="9">
    <source>
        <dbReference type="ARBA" id="ARBA00023204"/>
    </source>
</evidence>
<dbReference type="SUPFAM" id="SSF52540">
    <property type="entry name" value="P-loop containing nucleoside triphosphate hydrolases"/>
    <property type="match status" value="1"/>
</dbReference>
<dbReference type="SUPFAM" id="SSF52980">
    <property type="entry name" value="Restriction endonuclease-like"/>
    <property type="match status" value="1"/>
</dbReference>
<keyword evidence="2 15" id="KW-0547">Nucleotide-binding</keyword>
<evidence type="ECO:0000259" key="17">
    <source>
        <dbReference type="PROSITE" id="PS51217"/>
    </source>
</evidence>
<feature type="binding site" evidence="15">
    <location>
        <begin position="32"/>
        <end position="39"/>
    </location>
    <ligand>
        <name>ATP</name>
        <dbReference type="ChEBI" id="CHEBI:30616"/>
    </ligand>
</feature>
<evidence type="ECO:0000256" key="11">
    <source>
        <dbReference type="ARBA" id="ARBA00034617"/>
    </source>
</evidence>
<gene>
    <name evidence="18" type="ORF">COA71_05865</name>
</gene>
<comment type="catalytic activity">
    <reaction evidence="14">
        <text>ATP + H2O = ADP + phosphate + H(+)</text>
        <dbReference type="Rhea" id="RHEA:13065"/>
        <dbReference type="ChEBI" id="CHEBI:15377"/>
        <dbReference type="ChEBI" id="CHEBI:15378"/>
        <dbReference type="ChEBI" id="CHEBI:30616"/>
        <dbReference type="ChEBI" id="CHEBI:43474"/>
        <dbReference type="ChEBI" id="CHEBI:456216"/>
        <dbReference type="EC" id="5.6.2.4"/>
    </reaction>
</comment>
<dbReference type="InterPro" id="IPR011604">
    <property type="entry name" value="PDDEXK-like_dom_sf"/>
</dbReference>
<dbReference type="PROSITE" id="PS51217">
    <property type="entry name" value="UVRD_HELICASE_CTER"/>
    <property type="match status" value="1"/>
</dbReference>
<dbReference type="GO" id="GO:0000725">
    <property type="term" value="P:recombinational repair"/>
    <property type="evidence" value="ECO:0007669"/>
    <property type="project" value="TreeGrafter"/>
</dbReference>
<keyword evidence="8" id="KW-0238">DNA-binding</keyword>
<organism evidence="18 19">
    <name type="scientific">SAR86 cluster bacterium</name>
    <dbReference type="NCBI Taxonomy" id="2030880"/>
    <lineage>
        <taxon>Bacteria</taxon>
        <taxon>Pseudomonadati</taxon>
        <taxon>Pseudomonadota</taxon>
        <taxon>Gammaproteobacteria</taxon>
        <taxon>SAR86 cluster</taxon>
    </lineage>
</organism>
<dbReference type="Gene3D" id="3.90.320.10">
    <property type="match status" value="1"/>
</dbReference>
<dbReference type="InterPro" id="IPR014017">
    <property type="entry name" value="DNA_helicase_UvrD-like_C"/>
</dbReference>
<evidence type="ECO:0000256" key="8">
    <source>
        <dbReference type="ARBA" id="ARBA00023125"/>
    </source>
</evidence>
<dbReference type="GO" id="GO:0043138">
    <property type="term" value="F:3'-5' DNA helicase activity"/>
    <property type="evidence" value="ECO:0007669"/>
    <property type="project" value="UniProtKB-EC"/>
</dbReference>
<keyword evidence="3" id="KW-0227">DNA damage</keyword>
<comment type="catalytic activity">
    <reaction evidence="11">
        <text>Couples ATP hydrolysis with the unwinding of duplex DNA by translocating in the 3'-5' direction.</text>
        <dbReference type="EC" id="5.6.2.4"/>
    </reaction>
</comment>
<dbReference type="GO" id="GO:0004527">
    <property type="term" value="F:exonuclease activity"/>
    <property type="evidence" value="ECO:0007669"/>
    <property type="project" value="UniProtKB-KW"/>
</dbReference>
<evidence type="ECO:0000256" key="3">
    <source>
        <dbReference type="ARBA" id="ARBA00022763"/>
    </source>
</evidence>
<keyword evidence="9" id="KW-0234">DNA repair</keyword>
<evidence type="ECO:0000256" key="14">
    <source>
        <dbReference type="ARBA" id="ARBA00048988"/>
    </source>
</evidence>
<comment type="caution">
    <text evidence="18">The sequence shown here is derived from an EMBL/GenBank/DDBJ whole genome shotgun (WGS) entry which is preliminary data.</text>
</comment>
<keyword evidence="4 15" id="KW-0378">Hydrolase</keyword>
<dbReference type="Pfam" id="PF13361">
    <property type="entry name" value="UvrD_C"/>
    <property type="match status" value="1"/>
</dbReference>
<evidence type="ECO:0000256" key="15">
    <source>
        <dbReference type="PROSITE-ProRule" id="PRU00560"/>
    </source>
</evidence>
<dbReference type="GO" id="GO:0005829">
    <property type="term" value="C:cytosol"/>
    <property type="evidence" value="ECO:0007669"/>
    <property type="project" value="TreeGrafter"/>
</dbReference>
<dbReference type="InterPro" id="IPR011335">
    <property type="entry name" value="Restrct_endonuc-II-like"/>
</dbReference>
<dbReference type="Gene3D" id="1.10.486.10">
    <property type="entry name" value="PCRA, domain 4"/>
    <property type="match status" value="1"/>
</dbReference>
<dbReference type="Proteomes" id="UP000228987">
    <property type="component" value="Unassembled WGS sequence"/>
</dbReference>
<evidence type="ECO:0000259" key="16">
    <source>
        <dbReference type="PROSITE" id="PS51198"/>
    </source>
</evidence>
<name>A0A2A5CE14_9GAMM</name>
<evidence type="ECO:0000256" key="1">
    <source>
        <dbReference type="ARBA" id="ARBA00022722"/>
    </source>
</evidence>
<proteinExistence type="predicted"/>
<feature type="domain" description="UvrD-like helicase ATP-binding" evidence="16">
    <location>
        <begin position="11"/>
        <end position="499"/>
    </location>
</feature>
<evidence type="ECO:0000256" key="6">
    <source>
        <dbReference type="ARBA" id="ARBA00022839"/>
    </source>
</evidence>
<evidence type="ECO:0000256" key="7">
    <source>
        <dbReference type="ARBA" id="ARBA00022840"/>
    </source>
</evidence>
<dbReference type="InterPro" id="IPR000212">
    <property type="entry name" value="DNA_helicase_UvrD/REP"/>
</dbReference>
<dbReference type="GO" id="GO:0003677">
    <property type="term" value="F:DNA binding"/>
    <property type="evidence" value="ECO:0007669"/>
    <property type="project" value="UniProtKB-KW"/>
</dbReference>
<evidence type="ECO:0000256" key="10">
    <source>
        <dbReference type="ARBA" id="ARBA00023235"/>
    </source>
</evidence>
<keyword evidence="10" id="KW-0413">Isomerase</keyword>
<dbReference type="PANTHER" id="PTHR11070:SF2">
    <property type="entry name" value="ATP-DEPENDENT DNA HELICASE SRS2"/>
    <property type="match status" value="1"/>
</dbReference>
<keyword evidence="6" id="KW-0269">Exonuclease</keyword>
<sequence>MSLVTSMSKSTLIDAAERQQALDISRSFCVQAPAGSGKTELLIQRYLKLLIHCEKPEDILAFTFTRKAAFEMRQRLLLSLRQEGPKNLTDLTKQLVKQVLEQNQKHQWHLLENPQRLQIKTIDAFNASISAQLPVVSGLGGQVDIVEDLEPIYQQAIDATLTKLNDDSKLSENLALFLSHLDNNLGRAKNLLISLLQKRDQWLKHILRIQHDDLRQELTHNLHVIITEAFESTKNILLPFSNEITSLTQFAAENLAKRDDNSLAKLAANKQLPGLGMQDIETWKALSIFFITQGGQFRKQVTIKNGFPAKDSGESTEEKALFKNKKEDFLTLVGKLQERPECLNYLQSLQILPASNYKQIEWEFLEALTQVLLDLVSELNLTLNQTNQADYIHMSASALQALAFEDSLSDLALRLDYRIKHILVDEFQDTSHQQIELLNRLTAGWQDGDGRTLFIVGDGMQSCYSFRSADVGLFLKARDEGIGAVGLHSLQLKMNFRSSSAIVDWVNQIFSKAFPQQDNITHGAVAYSASKAIKTEQTPGVTTTLLVDKAEQKTTLTQAREEEARLLVDQLKKIIETPDISIAILIKNRSHIQAIIPLLRQSGITWNASDIDPLSAFPVVNDLLSLLKALTNLADKTALLALLRTPFIGITLADIHLLTLFAHEHQLTLWQSLNEFHQQINLSADAQQRLQRVMPVLLQARAQRQNQTMRDWLEQCWLELGGPASLQTEHELQYIERFFLLLETESLKAEINNIHAFERKCSTTYLGAKHDASTSLHIMTIHKAKGLEFDYVFIPGLDREPRRSDKELFLWHEHTSAASVSRLLIAPLNAKGEKDNPTYLYLKNQAAIRNRLENTRLLYIAITRAKQQAFLFGKIKISKANAYQPPAESSLLATIWQALEQNDTVFTAVDMSLKPSPPDKPKPEVITIQRLKSSWSPPTKLNLTSAEHPTRSTDDQHQHLIEKKVGEIIHECLRLKVEKTIDILDLKFQGKYEEYWRTLLKPVCSDAHSLNNAITRIKQNLTSCLQHDKASWLFEHSHEDSACELAISDYRQQWRKEHIVDRTFIDNGIRWIIDYKSTSLAAKQSQADFLSKQEERYCPQLQRYAELFQAMEDIPVKTALFFTSLPYWHEIEL</sequence>
<dbReference type="InterPro" id="IPR014016">
    <property type="entry name" value="UvrD-like_ATP-bd"/>
</dbReference>
<dbReference type="InterPro" id="IPR027417">
    <property type="entry name" value="P-loop_NTPase"/>
</dbReference>
<dbReference type="EMBL" id="NVWI01000003">
    <property type="protein sequence ID" value="PCJ42117.1"/>
    <property type="molecule type" value="Genomic_DNA"/>
</dbReference>
<dbReference type="EC" id="5.6.2.4" evidence="12"/>
<evidence type="ECO:0000256" key="13">
    <source>
        <dbReference type="ARBA" id="ARBA00034923"/>
    </source>
</evidence>
<protein>
    <recommendedName>
        <fullName evidence="12">DNA 3'-5' helicase</fullName>
        <ecNumber evidence="12">5.6.2.4</ecNumber>
    </recommendedName>
    <alternativeName>
        <fullName evidence="13">DNA 3'-5' helicase II</fullName>
    </alternativeName>
</protein>
<evidence type="ECO:0000313" key="19">
    <source>
        <dbReference type="Proteomes" id="UP000228987"/>
    </source>
</evidence>
<keyword evidence="1" id="KW-0540">Nuclease</keyword>
<dbReference type="PROSITE" id="PS51198">
    <property type="entry name" value="UVRD_HELICASE_ATP_BIND"/>
    <property type="match status" value="1"/>
</dbReference>
<evidence type="ECO:0000313" key="18">
    <source>
        <dbReference type="EMBL" id="PCJ42117.1"/>
    </source>
</evidence>